<organism evidence="1">
    <name type="scientific">Rhizophora mucronata</name>
    <name type="common">Asiatic mangrove</name>
    <dbReference type="NCBI Taxonomy" id="61149"/>
    <lineage>
        <taxon>Eukaryota</taxon>
        <taxon>Viridiplantae</taxon>
        <taxon>Streptophyta</taxon>
        <taxon>Embryophyta</taxon>
        <taxon>Tracheophyta</taxon>
        <taxon>Spermatophyta</taxon>
        <taxon>Magnoliopsida</taxon>
        <taxon>eudicotyledons</taxon>
        <taxon>Gunneridae</taxon>
        <taxon>Pentapetalae</taxon>
        <taxon>rosids</taxon>
        <taxon>fabids</taxon>
        <taxon>Malpighiales</taxon>
        <taxon>Rhizophoraceae</taxon>
        <taxon>Rhizophora</taxon>
    </lineage>
</organism>
<reference evidence="1" key="1">
    <citation type="submission" date="2018-02" db="EMBL/GenBank/DDBJ databases">
        <title>Rhizophora mucronata_Transcriptome.</title>
        <authorList>
            <person name="Meera S.P."/>
            <person name="Sreeshan A."/>
            <person name="Augustine A."/>
        </authorList>
    </citation>
    <scope>NUCLEOTIDE SEQUENCE</scope>
    <source>
        <tissue evidence="1">Leaf</tissue>
    </source>
</reference>
<sequence length="27" mass="2987">MIMFPSFPYSLICIVPMDVVGKNLSSP</sequence>
<dbReference type="EMBL" id="GGEC01092475">
    <property type="protein sequence ID" value="MBX72959.1"/>
    <property type="molecule type" value="Transcribed_RNA"/>
</dbReference>
<proteinExistence type="predicted"/>
<dbReference type="AlphaFoldDB" id="A0A2P2R122"/>
<name>A0A2P2R122_RHIMU</name>
<accession>A0A2P2R122</accession>
<evidence type="ECO:0000313" key="1">
    <source>
        <dbReference type="EMBL" id="MBX72959.1"/>
    </source>
</evidence>
<protein>
    <submittedName>
        <fullName evidence="1">Uncharacterized protein</fullName>
    </submittedName>
</protein>